<evidence type="ECO:0000256" key="1">
    <source>
        <dbReference type="SAM" id="MobiDB-lite"/>
    </source>
</evidence>
<accession>A0A1X6MJN4</accession>
<dbReference type="GeneID" id="36332420"/>
<keyword evidence="3" id="KW-1185">Reference proteome</keyword>
<dbReference type="EMBL" id="KZ110613">
    <property type="protein sequence ID" value="OSX56548.1"/>
    <property type="molecule type" value="Genomic_DNA"/>
</dbReference>
<reference evidence="2 3" key="1">
    <citation type="submission" date="2017-04" db="EMBL/GenBank/DDBJ databases">
        <title>Genome Sequence of the Model Brown-Rot Fungus Postia placenta SB12.</title>
        <authorList>
            <consortium name="DOE Joint Genome Institute"/>
            <person name="Gaskell J."/>
            <person name="Kersten P."/>
            <person name="Larrondo L.F."/>
            <person name="Canessa P."/>
            <person name="Martinez D."/>
            <person name="Hibbett D."/>
            <person name="Schmoll M."/>
            <person name="Kubicek C.P."/>
            <person name="Martinez A.T."/>
            <person name="Yadav J."/>
            <person name="Master E."/>
            <person name="Magnuson J.K."/>
            <person name="James T."/>
            <person name="Yaver D."/>
            <person name="Berka R."/>
            <person name="Labutti K."/>
            <person name="Lipzen A."/>
            <person name="Aerts A."/>
            <person name="Barry K."/>
            <person name="Henrissat B."/>
            <person name="Blanchette R."/>
            <person name="Grigoriev I."/>
            <person name="Cullen D."/>
        </authorList>
    </citation>
    <scope>NUCLEOTIDE SEQUENCE [LARGE SCALE GENOMIC DNA]</scope>
    <source>
        <strain evidence="2 3">MAD-698-R-SB12</strain>
    </source>
</reference>
<dbReference type="STRING" id="670580.A0A1X6MJN4"/>
<dbReference type="Proteomes" id="UP000194127">
    <property type="component" value="Unassembled WGS sequence"/>
</dbReference>
<organism evidence="2 3">
    <name type="scientific">Postia placenta MAD-698-R-SB12</name>
    <dbReference type="NCBI Taxonomy" id="670580"/>
    <lineage>
        <taxon>Eukaryota</taxon>
        <taxon>Fungi</taxon>
        <taxon>Dikarya</taxon>
        <taxon>Basidiomycota</taxon>
        <taxon>Agaricomycotina</taxon>
        <taxon>Agaricomycetes</taxon>
        <taxon>Polyporales</taxon>
        <taxon>Adustoporiaceae</taxon>
        <taxon>Rhodonia</taxon>
    </lineage>
</organism>
<feature type="region of interest" description="Disordered" evidence="1">
    <location>
        <begin position="176"/>
        <end position="196"/>
    </location>
</feature>
<sequence>MDTIPPEIHALIFAFACSDDGTTGHSLSRVSRYIRAVSAPFRWQSLVVSGVNQARGLAAVLSAATRDVGTTLRRPVHHLFLSTRRQADAIDDHAVYGWQTSTLEDWPDYQAAILAYAAPTLETLTFLAFDPFFSSAMCIQDLLKVPFPRLTELTIRGRCTPSQLSLTAYMDEPDSFTDVESSAEQQPPADGCAARGAPTRPKLQRLHLACAYHGFAYGTRATSKLIHTLAPQLTHLRLSMLDMWGSKRVAEILHAECADLGIAPRVLPLEPLPAPGPRFGAGAGVGVGGAAAAACTAQDVRWARVLPARVQRFVIQPPPTAPSDFYCSCCMDVRGDADVMRVFEAMGRGADARFLYQPARQRGGYGYGEAKADWLARIAERGGCWEEAVGADAGAGAWEAHEGGRAHEARALGAEIGASGRGGNTPRVGEGKRRRLWKKMRGWRVWPASSGTAARKAKVAHWRTAAFGRLSQLYDALMTRAPRGDPDAVVTVPA</sequence>
<name>A0A1X6MJN4_9APHY</name>
<dbReference type="AlphaFoldDB" id="A0A1X6MJN4"/>
<evidence type="ECO:0000313" key="2">
    <source>
        <dbReference type="EMBL" id="OSX56548.1"/>
    </source>
</evidence>
<evidence type="ECO:0000313" key="3">
    <source>
        <dbReference type="Proteomes" id="UP000194127"/>
    </source>
</evidence>
<proteinExistence type="predicted"/>
<dbReference type="OrthoDB" id="2748701at2759"/>
<gene>
    <name evidence="2" type="ORF">POSPLADRAFT_1159886</name>
</gene>
<protein>
    <submittedName>
        <fullName evidence="2">Uncharacterized protein</fullName>
    </submittedName>
</protein>
<dbReference type="RefSeq" id="XP_024333342.1">
    <property type="nucleotide sequence ID" value="XM_024487471.1"/>
</dbReference>